<name>A0A2S4LS70_9HYPH</name>
<keyword evidence="7" id="KW-1185">Reference proteome</keyword>
<dbReference type="PROSITE" id="PS00519">
    <property type="entry name" value="HTH_ASNC_1"/>
    <property type="match status" value="1"/>
</dbReference>
<evidence type="ECO:0000256" key="1">
    <source>
        <dbReference type="ARBA" id="ARBA00023015"/>
    </source>
</evidence>
<feature type="compositionally biased region" description="Low complexity" evidence="4">
    <location>
        <begin position="1"/>
        <end position="20"/>
    </location>
</feature>
<evidence type="ECO:0000313" key="6">
    <source>
        <dbReference type="EMBL" id="POR45313.1"/>
    </source>
</evidence>
<dbReference type="GO" id="GO:0005829">
    <property type="term" value="C:cytosol"/>
    <property type="evidence" value="ECO:0007669"/>
    <property type="project" value="TreeGrafter"/>
</dbReference>
<sequence>MSIASSRRSRMRSALPPRRAFSSEGNTGSRDENALAQLPIPDECKRMETAVSLDWLDIKLLDHIQRNGHCSNVELSAAVGLSPSPCLARVKRLQEAGVIRGYDANIALEKLGNFITVFSEITISEHRRDSFRLFEEAAETLPEITECYNVSGGCDYILKIIVDSMSRFSAIRDHMLELDVGIIKFSNRIVLRKPFETRSVPLRNLAPKR</sequence>
<dbReference type="PANTHER" id="PTHR30154">
    <property type="entry name" value="LEUCINE-RESPONSIVE REGULATORY PROTEIN"/>
    <property type="match status" value="1"/>
</dbReference>
<accession>A0A2S4LS70</accession>
<dbReference type="Gene3D" id="3.30.70.920">
    <property type="match status" value="1"/>
</dbReference>
<feature type="region of interest" description="Disordered" evidence="4">
    <location>
        <begin position="1"/>
        <end position="35"/>
    </location>
</feature>
<dbReference type="CDD" id="cd00090">
    <property type="entry name" value="HTH_ARSR"/>
    <property type="match status" value="1"/>
</dbReference>
<gene>
    <name evidence="6" type="ORF">CYD53_13615</name>
</gene>
<dbReference type="PANTHER" id="PTHR30154:SF53">
    <property type="entry name" value="HTH-TYPE TRANSCRIPTIONAL REGULATOR LRPC"/>
    <property type="match status" value="1"/>
</dbReference>
<dbReference type="InterPro" id="IPR036388">
    <property type="entry name" value="WH-like_DNA-bd_sf"/>
</dbReference>
<evidence type="ECO:0000256" key="2">
    <source>
        <dbReference type="ARBA" id="ARBA00023125"/>
    </source>
</evidence>
<dbReference type="SMART" id="SM00344">
    <property type="entry name" value="HTH_ASNC"/>
    <property type="match status" value="1"/>
</dbReference>
<dbReference type="SUPFAM" id="SSF46785">
    <property type="entry name" value="Winged helix' DNA-binding domain"/>
    <property type="match status" value="1"/>
</dbReference>
<dbReference type="GO" id="GO:0043565">
    <property type="term" value="F:sequence-specific DNA binding"/>
    <property type="evidence" value="ECO:0007669"/>
    <property type="project" value="InterPro"/>
</dbReference>
<dbReference type="Pfam" id="PF13412">
    <property type="entry name" value="HTH_24"/>
    <property type="match status" value="1"/>
</dbReference>
<evidence type="ECO:0000313" key="7">
    <source>
        <dbReference type="Proteomes" id="UP000236919"/>
    </source>
</evidence>
<feature type="domain" description="HTH asnC-type" evidence="5">
    <location>
        <begin position="53"/>
        <end position="114"/>
    </location>
</feature>
<keyword evidence="1" id="KW-0805">Transcription regulation</keyword>
<dbReference type="AlphaFoldDB" id="A0A2S4LS70"/>
<dbReference type="PROSITE" id="PS50956">
    <property type="entry name" value="HTH_ASNC_2"/>
    <property type="match status" value="1"/>
</dbReference>
<keyword evidence="2 6" id="KW-0238">DNA-binding</keyword>
<comment type="caution">
    <text evidence="6">The sequence shown here is derived from an EMBL/GenBank/DDBJ whole genome shotgun (WGS) entry which is preliminary data.</text>
</comment>
<dbReference type="InterPro" id="IPR019887">
    <property type="entry name" value="Tscrpt_reg_AsnC/Lrp_C"/>
</dbReference>
<dbReference type="InterPro" id="IPR019885">
    <property type="entry name" value="Tscrpt_reg_HTH_AsnC-type_CS"/>
</dbReference>
<dbReference type="InterPro" id="IPR019888">
    <property type="entry name" value="Tscrpt_reg_AsnC-like"/>
</dbReference>
<dbReference type="InterPro" id="IPR036390">
    <property type="entry name" value="WH_DNA-bd_sf"/>
</dbReference>
<dbReference type="GO" id="GO:0006355">
    <property type="term" value="P:regulation of DNA-templated transcription"/>
    <property type="evidence" value="ECO:0007669"/>
    <property type="project" value="UniProtKB-ARBA"/>
</dbReference>
<dbReference type="Proteomes" id="UP000236919">
    <property type="component" value="Unassembled WGS sequence"/>
</dbReference>
<dbReference type="Pfam" id="PF01037">
    <property type="entry name" value="AsnC_trans_reg"/>
    <property type="match status" value="1"/>
</dbReference>
<dbReference type="InterPro" id="IPR011008">
    <property type="entry name" value="Dimeric_a/b-barrel"/>
</dbReference>
<dbReference type="Gene3D" id="1.10.10.10">
    <property type="entry name" value="Winged helix-like DNA-binding domain superfamily/Winged helix DNA-binding domain"/>
    <property type="match status" value="1"/>
</dbReference>
<protein>
    <submittedName>
        <fullName evidence="6">DNA-binding Lrp family transcriptional regulator</fullName>
    </submittedName>
</protein>
<dbReference type="InterPro" id="IPR011991">
    <property type="entry name" value="ArsR-like_HTH"/>
</dbReference>
<keyword evidence="3" id="KW-0804">Transcription</keyword>
<dbReference type="SUPFAM" id="SSF54909">
    <property type="entry name" value="Dimeric alpha+beta barrel"/>
    <property type="match status" value="1"/>
</dbReference>
<evidence type="ECO:0000259" key="5">
    <source>
        <dbReference type="PROSITE" id="PS50956"/>
    </source>
</evidence>
<dbReference type="GO" id="GO:0043200">
    <property type="term" value="P:response to amino acid"/>
    <property type="evidence" value="ECO:0007669"/>
    <property type="project" value="TreeGrafter"/>
</dbReference>
<dbReference type="PRINTS" id="PR00033">
    <property type="entry name" value="HTHASNC"/>
</dbReference>
<evidence type="ECO:0000256" key="3">
    <source>
        <dbReference type="ARBA" id="ARBA00023163"/>
    </source>
</evidence>
<reference evidence="6 7" key="1">
    <citation type="submission" date="2018-01" db="EMBL/GenBank/DDBJ databases">
        <title>Genomic Encyclopedia of Type Strains, Phase III (KMG-III): the genomes of soil and plant-associated and newly described type strains.</title>
        <authorList>
            <person name="Whitman W."/>
        </authorList>
    </citation>
    <scope>NUCLEOTIDE SEQUENCE [LARGE SCALE GENOMIC DNA]</scope>
    <source>
        <strain evidence="6 7">1131</strain>
    </source>
</reference>
<dbReference type="InterPro" id="IPR000485">
    <property type="entry name" value="AsnC-type_HTH_dom"/>
</dbReference>
<organism evidence="6 7">
    <name type="scientific">Bosea psychrotolerans</name>
    <dbReference type="NCBI Taxonomy" id="1871628"/>
    <lineage>
        <taxon>Bacteria</taxon>
        <taxon>Pseudomonadati</taxon>
        <taxon>Pseudomonadota</taxon>
        <taxon>Alphaproteobacteria</taxon>
        <taxon>Hyphomicrobiales</taxon>
        <taxon>Boseaceae</taxon>
        <taxon>Bosea</taxon>
    </lineage>
</organism>
<evidence type="ECO:0000256" key="4">
    <source>
        <dbReference type="SAM" id="MobiDB-lite"/>
    </source>
</evidence>
<dbReference type="EMBL" id="PQFZ01000036">
    <property type="protein sequence ID" value="POR45313.1"/>
    <property type="molecule type" value="Genomic_DNA"/>
</dbReference>
<proteinExistence type="predicted"/>